<dbReference type="EMBL" id="LBOI01000001">
    <property type="protein sequence ID" value="KKP32269.1"/>
    <property type="molecule type" value="Genomic_DNA"/>
</dbReference>
<name>A0A0F9YLD7_9BACT</name>
<evidence type="ECO:0000313" key="4">
    <source>
        <dbReference type="Proteomes" id="UP000034803"/>
    </source>
</evidence>
<dbReference type="InterPro" id="IPR037914">
    <property type="entry name" value="SpoVT-AbrB_sf"/>
</dbReference>
<organism evidence="3 4">
    <name type="scientific">Candidatus Woesebacteria bacterium GW2011_GWC2_31_9</name>
    <dbReference type="NCBI Taxonomy" id="1618586"/>
    <lineage>
        <taxon>Bacteria</taxon>
        <taxon>Candidatus Woeseibacteriota</taxon>
    </lineage>
</organism>
<dbReference type="NCBIfam" id="TIGR01439">
    <property type="entry name" value="lp_hng_hel_AbrB"/>
    <property type="match status" value="1"/>
</dbReference>
<protein>
    <recommendedName>
        <fullName evidence="2">SpoVT-AbrB domain-containing protein</fullName>
    </recommendedName>
</protein>
<proteinExistence type="predicted"/>
<dbReference type="Proteomes" id="UP000034803">
    <property type="component" value="Unassembled WGS sequence"/>
</dbReference>
<gene>
    <name evidence="3" type="ORF">UR21_C0001G0065</name>
</gene>
<dbReference type="InterPro" id="IPR007159">
    <property type="entry name" value="SpoVT-AbrB_dom"/>
</dbReference>
<feature type="domain" description="SpoVT-AbrB" evidence="2">
    <location>
        <begin position="1"/>
        <end position="46"/>
    </location>
</feature>
<comment type="caution">
    <text evidence="3">The sequence shown here is derived from an EMBL/GenBank/DDBJ whole genome shotgun (WGS) entry which is preliminary data.</text>
</comment>
<sequence>MYTVSITSQGQISIPAKLRGLFNLKSTNKATVISTEDGILIKPIVDFLELSGSLITNKKSLSNSIIHESFSKSMANRKKRS</sequence>
<evidence type="ECO:0000313" key="3">
    <source>
        <dbReference type="EMBL" id="KKP32269.1"/>
    </source>
</evidence>
<evidence type="ECO:0000259" key="2">
    <source>
        <dbReference type="PROSITE" id="PS51740"/>
    </source>
</evidence>
<dbReference type="AlphaFoldDB" id="A0A0F9YLD7"/>
<dbReference type="SUPFAM" id="SSF89447">
    <property type="entry name" value="AbrB/MazE/MraZ-like"/>
    <property type="match status" value="1"/>
</dbReference>
<dbReference type="SMART" id="SM00966">
    <property type="entry name" value="SpoVT_AbrB"/>
    <property type="match status" value="1"/>
</dbReference>
<reference evidence="3 4" key="1">
    <citation type="journal article" date="2015" name="Nature">
        <title>rRNA introns, odd ribosomes, and small enigmatic genomes across a large radiation of phyla.</title>
        <authorList>
            <person name="Brown C.T."/>
            <person name="Hug L.A."/>
            <person name="Thomas B.C."/>
            <person name="Sharon I."/>
            <person name="Castelle C.J."/>
            <person name="Singh A."/>
            <person name="Wilkins M.J."/>
            <person name="Williams K.H."/>
            <person name="Banfield J.F."/>
        </authorList>
    </citation>
    <scope>NUCLEOTIDE SEQUENCE [LARGE SCALE GENOMIC DNA]</scope>
</reference>
<keyword evidence="1" id="KW-0238">DNA-binding</keyword>
<evidence type="ECO:0000256" key="1">
    <source>
        <dbReference type="PROSITE-ProRule" id="PRU01076"/>
    </source>
</evidence>
<dbReference type="GO" id="GO:0003677">
    <property type="term" value="F:DNA binding"/>
    <property type="evidence" value="ECO:0007669"/>
    <property type="project" value="UniProtKB-UniRule"/>
</dbReference>
<accession>A0A0F9YLD7</accession>
<dbReference type="Gene3D" id="2.10.260.10">
    <property type="match status" value="1"/>
</dbReference>
<dbReference type="PROSITE" id="PS51740">
    <property type="entry name" value="SPOVT_ABRB"/>
    <property type="match status" value="1"/>
</dbReference>